<feature type="compositionally biased region" description="Polar residues" evidence="1">
    <location>
        <begin position="1"/>
        <end position="12"/>
    </location>
</feature>
<name>A0A4U8T915_9HELI</name>
<evidence type="ECO:0000256" key="1">
    <source>
        <dbReference type="SAM" id="MobiDB-lite"/>
    </source>
</evidence>
<proteinExistence type="predicted"/>
<sequence>MQTNTLSHQDNTTQEKDTIPYPRSFLHHNSTNSAFIEELATLESIQDNINYIGEILKSYIAGDYGFNVKITIDGKDIKDKLYQKMLKDYRYIKDERVKKKIEEYAQANKEDRLKLILACLTMV</sequence>
<protein>
    <submittedName>
        <fullName evidence="2">Uncharacterized protein</fullName>
    </submittedName>
</protein>
<dbReference type="Proteomes" id="UP000029861">
    <property type="component" value="Unassembled WGS sequence"/>
</dbReference>
<evidence type="ECO:0000313" key="3">
    <source>
        <dbReference type="Proteomes" id="UP000029861"/>
    </source>
</evidence>
<organism evidence="2 3">
    <name type="scientific">Helicobacter trogontum</name>
    <dbReference type="NCBI Taxonomy" id="50960"/>
    <lineage>
        <taxon>Bacteria</taxon>
        <taxon>Pseudomonadati</taxon>
        <taxon>Campylobacterota</taxon>
        <taxon>Epsilonproteobacteria</taxon>
        <taxon>Campylobacterales</taxon>
        <taxon>Helicobacteraceae</taxon>
        <taxon>Helicobacter</taxon>
    </lineage>
</organism>
<evidence type="ECO:0000313" key="2">
    <source>
        <dbReference type="EMBL" id="TLD96250.1"/>
    </source>
</evidence>
<dbReference type="AlphaFoldDB" id="A0A4U8T915"/>
<reference evidence="2 3" key="1">
    <citation type="journal article" date="2014" name="Genome Announc.">
        <title>Draft genome sequences of eight enterohepatic helicobacter species isolated from both laboratory and wild rodents.</title>
        <authorList>
            <person name="Sheh A."/>
            <person name="Shen Z."/>
            <person name="Fox J.G."/>
        </authorList>
    </citation>
    <scope>NUCLEOTIDE SEQUENCE [LARGE SCALE GENOMIC DNA]</scope>
    <source>
        <strain evidence="2 3">ATCC 49310</strain>
    </source>
</reference>
<comment type="caution">
    <text evidence="2">The sequence shown here is derived from an EMBL/GenBank/DDBJ whole genome shotgun (WGS) entry which is preliminary data.</text>
</comment>
<dbReference type="RefSeq" id="WP_104718877.1">
    <property type="nucleotide sequence ID" value="NZ_FZND01000088.1"/>
</dbReference>
<feature type="region of interest" description="Disordered" evidence="1">
    <location>
        <begin position="1"/>
        <end position="22"/>
    </location>
</feature>
<dbReference type="EMBL" id="JRPK02000037">
    <property type="protein sequence ID" value="TLD96250.1"/>
    <property type="molecule type" value="Genomic_DNA"/>
</dbReference>
<accession>A0A4U8T915</accession>
<gene>
    <name evidence="2" type="ORF">LS80_008695</name>
</gene>